<dbReference type="Gene3D" id="1.10.287.130">
    <property type="match status" value="1"/>
</dbReference>
<evidence type="ECO:0000256" key="6">
    <source>
        <dbReference type="ARBA" id="ARBA00022679"/>
    </source>
</evidence>
<dbReference type="SUPFAM" id="SSF55874">
    <property type="entry name" value="ATPase domain of HSP90 chaperone/DNA topoisomerase II/histidine kinase"/>
    <property type="match status" value="1"/>
</dbReference>
<dbReference type="SUPFAM" id="SSF47384">
    <property type="entry name" value="Homodimeric domain of signal transducing histidine kinase"/>
    <property type="match status" value="1"/>
</dbReference>
<reference evidence="16" key="1">
    <citation type="submission" date="2020-10" db="EMBL/GenBank/DDBJ databases">
        <authorList>
            <person name="Gilroy R."/>
        </authorList>
    </citation>
    <scope>NUCLEOTIDE SEQUENCE</scope>
    <source>
        <strain evidence="16">CHK197-8231</strain>
    </source>
</reference>
<evidence type="ECO:0000256" key="3">
    <source>
        <dbReference type="ARBA" id="ARBA00012438"/>
    </source>
</evidence>
<dbReference type="Gene3D" id="3.30.565.10">
    <property type="entry name" value="Histidine kinase-like ATPase, C-terminal domain"/>
    <property type="match status" value="1"/>
</dbReference>
<dbReference type="GO" id="GO:0005524">
    <property type="term" value="F:ATP binding"/>
    <property type="evidence" value="ECO:0007669"/>
    <property type="project" value="UniProtKB-KW"/>
</dbReference>
<dbReference type="GO" id="GO:0000155">
    <property type="term" value="F:phosphorelay sensor kinase activity"/>
    <property type="evidence" value="ECO:0007669"/>
    <property type="project" value="InterPro"/>
</dbReference>
<evidence type="ECO:0000256" key="13">
    <source>
        <dbReference type="ARBA" id="ARBA00023136"/>
    </source>
</evidence>
<comment type="subcellular location">
    <subcellularLocation>
        <location evidence="2">Cell membrane</location>
        <topology evidence="2">Multi-pass membrane protein</topology>
    </subcellularLocation>
</comment>
<dbReference type="InterPro" id="IPR005467">
    <property type="entry name" value="His_kinase_dom"/>
</dbReference>
<evidence type="ECO:0000256" key="11">
    <source>
        <dbReference type="ARBA" id="ARBA00022989"/>
    </source>
</evidence>
<evidence type="ECO:0000256" key="4">
    <source>
        <dbReference type="ARBA" id="ARBA00022475"/>
    </source>
</evidence>
<dbReference type="PANTHER" id="PTHR45528">
    <property type="entry name" value="SENSOR HISTIDINE KINASE CPXA"/>
    <property type="match status" value="1"/>
</dbReference>
<keyword evidence="5" id="KW-0597">Phosphoprotein</keyword>
<reference evidence="16" key="2">
    <citation type="journal article" date="2021" name="PeerJ">
        <title>Extensive microbial diversity within the chicken gut microbiome revealed by metagenomics and culture.</title>
        <authorList>
            <person name="Gilroy R."/>
            <person name="Ravi A."/>
            <person name="Getino M."/>
            <person name="Pursley I."/>
            <person name="Horton D.L."/>
            <person name="Alikhan N.F."/>
            <person name="Baker D."/>
            <person name="Gharbi K."/>
            <person name="Hall N."/>
            <person name="Watson M."/>
            <person name="Adriaenssens E.M."/>
            <person name="Foster-Nyarko E."/>
            <person name="Jarju S."/>
            <person name="Secka A."/>
            <person name="Antonio M."/>
            <person name="Oren A."/>
            <person name="Chaudhuri R.R."/>
            <person name="La Ragione R."/>
            <person name="Hildebrand F."/>
            <person name="Pallen M.J."/>
        </authorList>
    </citation>
    <scope>NUCLEOTIDE SEQUENCE</scope>
    <source>
        <strain evidence="16">CHK197-8231</strain>
    </source>
</reference>
<evidence type="ECO:0000313" key="17">
    <source>
        <dbReference type="Proteomes" id="UP000824087"/>
    </source>
</evidence>
<evidence type="ECO:0000259" key="15">
    <source>
        <dbReference type="PROSITE" id="PS50109"/>
    </source>
</evidence>
<dbReference type="EMBL" id="DVML01000025">
    <property type="protein sequence ID" value="HIU22853.1"/>
    <property type="molecule type" value="Genomic_DNA"/>
</dbReference>
<proteinExistence type="predicted"/>
<dbReference type="InterPro" id="IPR003594">
    <property type="entry name" value="HATPase_dom"/>
</dbReference>
<evidence type="ECO:0000256" key="5">
    <source>
        <dbReference type="ARBA" id="ARBA00022553"/>
    </source>
</evidence>
<feature type="transmembrane region" description="Helical" evidence="14">
    <location>
        <begin position="147"/>
        <end position="169"/>
    </location>
</feature>
<feature type="domain" description="Histidine kinase" evidence="15">
    <location>
        <begin position="231"/>
        <end position="427"/>
    </location>
</feature>
<dbReference type="InterPro" id="IPR003661">
    <property type="entry name" value="HisK_dim/P_dom"/>
</dbReference>
<evidence type="ECO:0000256" key="1">
    <source>
        <dbReference type="ARBA" id="ARBA00000085"/>
    </source>
</evidence>
<dbReference type="InterPro" id="IPR036890">
    <property type="entry name" value="HATPase_C_sf"/>
</dbReference>
<gene>
    <name evidence="16" type="ORF">IAD49_04660</name>
</gene>
<evidence type="ECO:0000256" key="10">
    <source>
        <dbReference type="ARBA" id="ARBA00022840"/>
    </source>
</evidence>
<dbReference type="PROSITE" id="PS50109">
    <property type="entry name" value="HIS_KIN"/>
    <property type="match status" value="1"/>
</dbReference>
<dbReference type="SMART" id="SM00388">
    <property type="entry name" value="HisKA"/>
    <property type="match status" value="1"/>
</dbReference>
<feature type="transmembrane region" description="Helical" evidence="14">
    <location>
        <begin position="18"/>
        <end position="37"/>
    </location>
</feature>
<keyword evidence="8" id="KW-0547">Nucleotide-binding</keyword>
<dbReference type="Pfam" id="PF02518">
    <property type="entry name" value="HATPase_c"/>
    <property type="match status" value="1"/>
</dbReference>
<protein>
    <recommendedName>
        <fullName evidence="3">histidine kinase</fullName>
        <ecNumber evidence="3">2.7.13.3</ecNumber>
    </recommendedName>
</protein>
<accession>A0A9D1L4D2</accession>
<keyword evidence="6" id="KW-0808">Transferase</keyword>
<keyword evidence="9 16" id="KW-0418">Kinase</keyword>
<comment type="catalytic activity">
    <reaction evidence="1">
        <text>ATP + protein L-histidine = ADP + protein N-phospho-L-histidine.</text>
        <dbReference type="EC" id="2.7.13.3"/>
    </reaction>
</comment>
<keyword evidence="10" id="KW-0067">ATP-binding</keyword>
<evidence type="ECO:0000256" key="8">
    <source>
        <dbReference type="ARBA" id="ARBA00022741"/>
    </source>
</evidence>
<dbReference type="Proteomes" id="UP000824087">
    <property type="component" value="Unassembled WGS sequence"/>
</dbReference>
<dbReference type="Gene3D" id="6.10.340.10">
    <property type="match status" value="1"/>
</dbReference>
<dbReference type="EC" id="2.7.13.3" evidence="3"/>
<evidence type="ECO:0000256" key="12">
    <source>
        <dbReference type="ARBA" id="ARBA00023012"/>
    </source>
</evidence>
<evidence type="ECO:0000256" key="9">
    <source>
        <dbReference type="ARBA" id="ARBA00022777"/>
    </source>
</evidence>
<organism evidence="16 17">
    <name type="scientific">Candidatus Fimihabitans intestinipullorum</name>
    <dbReference type="NCBI Taxonomy" id="2840820"/>
    <lineage>
        <taxon>Bacteria</taxon>
        <taxon>Bacillati</taxon>
        <taxon>Mycoplasmatota</taxon>
        <taxon>Mycoplasmatota incertae sedis</taxon>
        <taxon>Candidatus Fimihabitans</taxon>
    </lineage>
</organism>
<dbReference type="AlphaFoldDB" id="A0A9D1L4D2"/>
<evidence type="ECO:0000256" key="2">
    <source>
        <dbReference type="ARBA" id="ARBA00004651"/>
    </source>
</evidence>
<evidence type="ECO:0000256" key="14">
    <source>
        <dbReference type="SAM" id="Phobius"/>
    </source>
</evidence>
<keyword evidence="7 14" id="KW-0812">Transmembrane</keyword>
<dbReference type="GO" id="GO:0005886">
    <property type="term" value="C:plasma membrane"/>
    <property type="evidence" value="ECO:0007669"/>
    <property type="project" value="UniProtKB-SubCell"/>
</dbReference>
<dbReference type="InterPro" id="IPR050398">
    <property type="entry name" value="HssS/ArlS-like"/>
</dbReference>
<dbReference type="Pfam" id="PF00512">
    <property type="entry name" value="HisKA"/>
    <property type="match status" value="1"/>
</dbReference>
<dbReference type="InterPro" id="IPR036097">
    <property type="entry name" value="HisK_dim/P_sf"/>
</dbReference>
<comment type="caution">
    <text evidence="16">The sequence shown here is derived from an EMBL/GenBank/DDBJ whole genome shotgun (WGS) entry which is preliminary data.</text>
</comment>
<evidence type="ECO:0000256" key="7">
    <source>
        <dbReference type="ARBA" id="ARBA00022692"/>
    </source>
</evidence>
<keyword evidence="12" id="KW-0902">Two-component regulatory system</keyword>
<dbReference type="PANTHER" id="PTHR45528:SF1">
    <property type="entry name" value="SENSOR HISTIDINE KINASE CPXA"/>
    <property type="match status" value="1"/>
</dbReference>
<evidence type="ECO:0000313" key="16">
    <source>
        <dbReference type="EMBL" id="HIU22853.1"/>
    </source>
</evidence>
<sequence length="427" mass="49599">MRASKPTKNLKQTLSHQLISIGFIICMIIFMSLGILLPRTLMPVYENNIYQYLKQPLELIDYEIDSSQVNSTVAYLYVTGDNEIIASDNLSKVISANPEQVLRFIDKDYGKFKFLGATYYYNTSYNQYVTKISITDDSYILQMKKDILYTIFPIILITVLLIAALLIFWSRRLVLKIEHLKEKVDNLSNDNYKDGYRYGDDDELMALSNAIDNMHLKLKEEEEYKNQMYQNISHDFKTPLTVIKSYIEAIEDGVQAPADGFEIIKQQVDKLELKVHSLLYLNKLNYIKDSKNYKEEHIDIVKVIRKSVDKFKVIAPQLSWKIELKDKNTIYRGSEDMWEAVIDNMLQNFIRYAEHEVKITLKKNTLQLYNDGPNIDPNILNDIFTPYKKGINGQFGLGLSIVKKTLALCNYEISVKNEKKGVSFMIK</sequence>
<keyword evidence="13 14" id="KW-0472">Membrane</keyword>
<keyword evidence="4" id="KW-1003">Cell membrane</keyword>
<dbReference type="CDD" id="cd00082">
    <property type="entry name" value="HisKA"/>
    <property type="match status" value="1"/>
</dbReference>
<dbReference type="SMART" id="SM00387">
    <property type="entry name" value="HATPase_c"/>
    <property type="match status" value="1"/>
</dbReference>
<name>A0A9D1L4D2_9BACT</name>
<keyword evidence="11 14" id="KW-1133">Transmembrane helix</keyword>